<dbReference type="InterPro" id="IPR035965">
    <property type="entry name" value="PAS-like_dom_sf"/>
</dbReference>
<evidence type="ECO:0000256" key="4">
    <source>
        <dbReference type="ARBA" id="ARBA00022679"/>
    </source>
</evidence>
<keyword evidence="6" id="KW-0902">Two-component regulatory system</keyword>
<gene>
    <name evidence="10" type="ORF">G7087_10700</name>
</gene>
<feature type="domain" description="PAC" evidence="9">
    <location>
        <begin position="234"/>
        <end position="286"/>
    </location>
</feature>
<dbReference type="PROSITE" id="PS50113">
    <property type="entry name" value="PAC"/>
    <property type="match status" value="2"/>
</dbReference>
<evidence type="ECO:0000256" key="2">
    <source>
        <dbReference type="ARBA" id="ARBA00012438"/>
    </source>
</evidence>
<dbReference type="InterPro" id="IPR000700">
    <property type="entry name" value="PAS-assoc_C"/>
</dbReference>
<dbReference type="InterPro" id="IPR000014">
    <property type="entry name" value="PAS"/>
</dbReference>
<evidence type="ECO:0000256" key="6">
    <source>
        <dbReference type="ARBA" id="ARBA00023012"/>
    </source>
</evidence>
<evidence type="ECO:0000313" key="10">
    <source>
        <dbReference type="EMBL" id="NHK98843.1"/>
    </source>
</evidence>
<name>A0ABX0HV05_9BURK</name>
<evidence type="ECO:0000259" key="8">
    <source>
        <dbReference type="PROSITE" id="PS50109"/>
    </source>
</evidence>
<feature type="domain" description="Histidine kinase" evidence="8">
    <location>
        <begin position="303"/>
        <end position="521"/>
    </location>
</feature>
<dbReference type="InterPro" id="IPR001610">
    <property type="entry name" value="PAC"/>
</dbReference>
<dbReference type="EC" id="2.7.13.3" evidence="2"/>
<evidence type="ECO:0000256" key="1">
    <source>
        <dbReference type="ARBA" id="ARBA00000085"/>
    </source>
</evidence>
<feature type="region of interest" description="Disordered" evidence="7">
    <location>
        <begin position="1"/>
        <end position="26"/>
    </location>
</feature>
<dbReference type="InterPro" id="IPR004358">
    <property type="entry name" value="Sig_transdc_His_kin-like_C"/>
</dbReference>
<accession>A0ABX0HV05</accession>
<dbReference type="PANTHER" id="PTHR43711:SF26">
    <property type="entry name" value="SENSOR HISTIDINE KINASE RCSC"/>
    <property type="match status" value="1"/>
</dbReference>
<dbReference type="InterPro" id="IPR036890">
    <property type="entry name" value="HATPase_C_sf"/>
</dbReference>
<dbReference type="SUPFAM" id="SSF55785">
    <property type="entry name" value="PYP-like sensor domain (PAS domain)"/>
    <property type="match status" value="2"/>
</dbReference>
<feature type="domain" description="PAC" evidence="9">
    <location>
        <begin position="103"/>
        <end position="156"/>
    </location>
</feature>
<dbReference type="CDD" id="cd00130">
    <property type="entry name" value="PAS"/>
    <property type="match status" value="2"/>
</dbReference>
<dbReference type="EMBL" id="JAAOCD010000004">
    <property type="protein sequence ID" value="NHK98843.1"/>
    <property type="molecule type" value="Genomic_DNA"/>
</dbReference>
<dbReference type="SMART" id="SM00387">
    <property type="entry name" value="HATPase_c"/>
    <property type="match status" value="1"/>
</dbReference>
<dbReference type="Gene3D" id="3.30.565.10">
    <property type="entry name" value="Histidine kinase-like ATPase, C-terminal domain"/>
    <property type="match status" value="1"/>
</dbReference>
<evidence type="ECO:0000256" key="7">
    <source>
        <dbReference type="SAM" id="MobiDB-lite"/>
    </source>
</evidence>
<dbReference type="Proteomes" id="UP000802098">
    <property type="component" value="Unassembled WGS sequence"/>
</dbReference>
<dbReference type="RefSeq" id="WP_009858973.1">
    <property type="nucleotide sequence ID" value="NZ_JAAOCD010000004.1"/>
</dbReference>
<organism evidence="10 11">
    <name type="scientific">Rubrivivax benzoatilyticus</name>
    <dbReference type="NCBI Taxonomy" id="316997"/>
    <lineage>
        <taxon>Bacteria</taxon>
        <taxon>Pseudomonadati</taxon>
        <taxon>Pseudomonadota</taxon>
        <taxon>Betaproteobacteria</taxon>
        <taxon>Burkholderiales</taxon>
        <taxon>Sphaerotilaceae</taxon>
        <taxon>Rubrivivax</taxon>
    </lineage>
</organism>
<dbReference type="Pfam" id="PF08447">
    <property type="entry name" value="PAS_3"/>
    <property type="match status" value="2"/>
</dbReference>
<feature type="compositionally biased region" description="Pro residues" evidence="7">
    <location>
        <begin position="1"/>
        <end position="19"/>
    </location>
</feature>
<dbReference type="SMART" id="SM00091">
    <property type="entry name" value="PAS"/>
    <property type="match status" value="2"/>
</dbReference>
<dbReference type="PANTHER" id="PTHR43711">
    <property type="entry name" value="TWO-COMPONENT HISTIDINE KINASE"/>
    <property type="match status" value="1"/>
</dbReference>
<dbReference type="Gene3D" id="1.10.287.130">
    <property type="match status" value="1"/>
</dbReference>
<evidence type="ECO:0000256" key="5">
    <source>
        <dbReference type="ARBA" id="ARBA00022777"/>
    </source>
</evidence>
<keyword evidence="11" id="KW-1185">Reference proteome</keyword>
<evidence type="ECO:0000313" key="11">
    <source>
        <dbReference type="Proteomes" id="UP000802098"/>
    </source>
</evidence>
<dbReference type="InterPro" id="IPR050736">
    <property type="entry name" value="Sensor_HK_Regulatory"/>
</dbReference>
<dbReference type="InterPro" id="IPR003661">
    <property type="entry name" value="HisK_dim/P_dom"/>
</dbReference>
<dbReference type="SMART" id="SM00388">
    <property type="entry name" value="HisKA"/>
    <property type="match status" value="1"/>
</dbReference>
<keyword evidence="5" id="KW-0418">Kinase</keyword>
<dbReference type="PROSITE" id="PS50109">
    <property type="entry name" value="HIS_KIN"/>
    <property type="match status" value="1"/>
</dbReference>
<dbReference type="PRINTS" id="PR00344">
    <property type="entry name" value="BCTRLSENSOR"/>
</dbReference>
<sequence length="521" mass="57484">MGTQPPPSPEQAAPTPPPEPGDDGDARHALFHAALAGTGTFVWGWDLDTDRLSDVEEGLAMLGYRPGDIGPTQADWDRLIHPDDLAANHEAYLRHARGEVDVYEHCYRIRDAAGRWRWVRERGRIVERSADGRPRRMLGTQTDITELRELADTAQQALEGLARIARHVPGTLVQIHADPERRITFPYASERCRALFGIEPAELARDGRALLDCVEPEDRGPLRAAIRASARTLEPWRAEFRVRRAGQLRWVRGEATPSRQADGSTVWHGYLEDATERRELEQARQDAAVAAAANRAKTEFLSRMSHELRTPLNAVLGFAQLLESDPVEPPSESQQRRIKLIREAGEHLLQMIGDLLDLTRIESGGIELRLAAVPLRPLAEEALAMVAGSAERAQVTLALADSAPGARVRADGTRLRQVLLNLLTNAIKYNRAGGRVELEIAAPQGRWQPLAVHDTGIGIARDERERLFEPFYRGRAVRGRVEGTGIGLALTQDLVVLMGGRIEVDSEPGRGSSFTVTLPAA</sequence>
<dbReference type="InterPro" id="IPR013655">
    <property type="entry name" value="PAS_fold_3"/>
</dbReference>
<evidence type="ECO:0000256" key="3">
    <source>
        <dbReference type="ARBA" id="ARBA00022553"/>
    </source>
</evidence>
<dbReference type="SUPFAM" id="SSF55874">
    <property type="entry name" value="ATPase domain of HSP90 chaperone/DNA topoisomerase II/histidine kinase"/>
    <property type="match status" value="1"/>
</dbReference>
<reference evidence="10 11" key="1">
    <citation type="submission" date="2020-03" db="EMBL/GenBank/DDBJ databases">
        <title>Rubrivivax benzoatilyticus JA2 (sequenced after 10 years sub-culturing).</title>
        <authorList>
            <person name="Gupta D."/>
            <person name="Chintalapati S."/>
            <person name="Chintalapati V.R."/>
        </authorList>
    </citation>
    <scope>NUCLEOTIDE SEQUENCE [LARGE SCALE GENOMIC DNA]</scope>
    <source>
        <strain evidence="10 11">JA2-Mal</strain>
    </source>
</reference>
<dbReference type="Gene3D" id="3.30.450.20">
    <property type="entry name" value="PAS domain"/>
    <property type="match status" value="2"/>
</dbReference>
<dbReference type="InterPro" id="IPR003594">
    <property type="entry name" value="HATPase_dom"/>
</dbReference>
<comment type="catalytic activity">
    <reaction evidence="1">
        <text>ATP + protein L-histidine = ADP + protein N-phospho-L-histidine.</text>
        <dbReference type="EC" id="2.7.13.3"/>
    </reaction>
</comment>
<proteinExistence type="predicted"/>
<keyword evidence="3" id="KW-0597">Phosphoprotein</keyword>
<dbReference type="CDD" id="cd00082">
    <property type="entry name" value="HisKA"/>
    <property type="match status" value="1"/>
</dbReference>
<evidence type="ECO:0000259" key="9">
    <source>
        <dbReference type="PROSITE" id="PS50113"/>
    </source>
</evidence>
<dbReference type="NCBIfam" id="TIGR00229">
    <property type="entry name" value="sensory_box"/>
    <property type="match status" value="2"/>
</dbReference>
<dbReference type="SMART" id="SM00086">
    <property type="entry name" value="PAC"/>
    <property type="match status" value="2"/>
</dbReference>
<dbReference type="InterPro" id="IPR036097">
    <property type="entry name" value="HisK_dim/P_sf"/>
</dbReference>
<comment type="caution">
    <text evidence="10">The sequence shown here is derived from an EMBL/GenBank/DDBJ whole genome shotgun (WGS) entry which is preliminary data.</text>
</comment>
<dbReference type="Pfam" id="PF00512">
    <property type="entry name" value="HisKA"/>
    <property type="match status" value="1"/>
</dbReference>
<dbReference type="Pfam" id="PF02518">
    <property type="entry name" value="HATPase_c"/>
    <property type="match status" value="1"/>
</dbReference>
<keyword evidence="4" id="KW-0808">Transferase</keyword>
<protein>
    <recommendedName>
        <fullName evidence="2">histidine kinase</fullName>
        <ecNumber evidence="2">2.7.13.3</ecNumber>
    </recommendedName>
</protein>
<dbReference type="SUPFAM" id="SSF47384">
    <property type="entry name" value="Homodimeric domain of signal transducing histidine kinase"/>
    <property type="match status" value="1"/>
</dbReference>
<dbReference type="InterPro" id="IPR005467">
    <property type="entry name" value="His_kinase_dom"/>
</dbReference>